<proteinExistence type="predicted"/>
<dbReference type="Proteomes" id="UP000011669">
    <property type="component" value="Unassembled WGS sequence"/>
</dbReference>
<dbReference type="InterPro" id="IPR029063">
    <property type="entry name" value="SAM-dependent_MTases_sf"/>
</dbReference>
<reference evidence="2 3" key="1">
    <citation type="journal article" date="2014" name="PLoS Genet.">
        <title>Phylogenetically driven sequencing of extremely halophilic archaea reveals strategies for static and dynamic osmo-response.</title>
        <authorList>
            <person name="Becker E.A."/>
            <person name="Seitzer P.M."/>
            <person name="Tritt A."/>
            <person name="Larsen D."/>
            <person name="Krusor M."/>
            <person name="Yao A.I."/>
            <person name="Wu D."/>
            <person name="Madern D."/>
            <person name="Eisen J.A."/>
            <person name="Darling A.E."/>
            <person name="Facciotti M.T."/>
        </authorList>
    </citation>
    <scope>NUCLEOTIDE SEQUENCE [LARGE SCALE GENOMIC DNA]</scope>
    <source>
        <strain evidence="2 3">DSM 5350</strain>
    </source>
</reference>
<name>M0MNG8_9EURY</name>
<dbReference type="InParanoid" id="M0MNG8"/>
<dbReference type="EMBL" id="AOMD01000009">
    <property type="protein sequence ID" value="EMA47242.1"/>
    <property type="molecule type" value="Genomic_DNA"/>
</dbReference>
<evidence type="ECO:0000313" key="3">
    <source>
        <dbReference type="Proteomes" id="UP000011669"/>
    </source>
</evidence>
<feature type="region of interest" description="Disordered" evidence="1">
    <location>
        <begin position="54"/>
        <end position="84"/>
    </location>
</feature>
<sequence>MESAYDEILFFVKNKREYRFEKDRIRVAHVYEGHEWGGERRKGNSAYHDQKVSRYNENGKDPGNVWLKEDRTQTDNQEIDETGPIPLEEAVRRCVIVGSDEGEAVYVINGGDSLVDTVTGEDRVVEKLAHTNLTGEVTN</sequence>
<evidence type="ECO:0000256" key="1">
    <source>
        <dbReference type="SAM" id="MobiDB-lite"/>
    </source>
</evidence>
<dbReference type="AlphaFoldDB" id="M0MNG8"/>
<dbReference type="STRING" id="1227455.C449_02230"/>
<dbReference type="Gene3D" id="3.40.50.150">
    <property type="entry name" value="Vaccinia Virus protein VP39"/>
    <property type="match status" value="1"/>
</dbReference>
<gene>
    <name evidence="2" type="ORF">C449_02230</name>
</gene>
<accession>M0MNG8</accession>
<dbReference type="PATRIC" id="fig|1227455.4.peg.456"/>
<organism evidence="2 3">
    <name type="scientific">Halococcus saccharolyticus DSM 5350</name>
    <dbReference type="NCBI Taxonomy" id="1227455"/>
    <lineage>
        <taxon>Archaea</taxon>
        <taxon>Methanobacteriati</taxon>
        <taxon>Methanobacteriota</taxon>
        <taxon>Stenosarchaea group</taxon>
        <taxon>Halobacteria</taxon>
        <taxon>Halobacteriales</taxon>
        <taxon>Halococcaceae</taxon>
        <taxon>Halococcus</taxon>
    </lineage>
</organism>
<evidence type="ECO:0000313" key="2">
    <source>
        <dbReference type="EMBL" id="EMA47242.1"/>
    </source>
</evidence>
<comment type="caution">
    <text evidence="2">The sequence shown here is derived from an EMBL/GenBank/DDBJ whole genome shotgun (WGS) entry which is preliminary data.</text>
</comment>
<keyword evidence="3" id="KW-1185">Reference proteome</keyword>
<protein>
    <submittedName>
        <fullName evidence="2">Uncharacterized protein</fullName>
    </submittedName>
</protein>